<protein>
    <submittedName>
        <fullName evidence="1">Uncharacterized protein</fullName>
    </submittedName>
</protein>
<evidence type="ECO:0000313" key="2">
    <source>
        <dbReference type="Proteomes" id="UP001647436"/>
    </source>
</evidence>
<comment type="caution">
    <text evidence="1">The sequence shown here is derived from an EMBL/GenBank/DDBJ whole genome shotgun (WGS) entry which is preliminary data.</text>
</comment>
<sequence length="179" mass="20087">MLQRIRFPRGAFSSRAITRHPDVISRHACIGSTEHHTHVCCESHDDQFLRIHPIEQMLQRRGMKSRMLGLQYHQISFGRCQGPCYHSATPRQPAAFGQDIGELAVPSPIVVVGINGRDATSAQPCLEAGNCQRCLRSIPYQACSIGKLQGIDDIHQQKNLCGTRHSGRFQRSLKRHVGR</sequence>
<keyword evidence="2" id="KW-1185">Reference proteome</keyword>
<dbReference type="EMBL" id="JAANES010000006">
    <property type="protein sequence ID" value="MBS3021639.1"/>
    <property type="molecule type" value="Genomic_DNA"/>
</dbReference>
<accession>A0ABS5LZ98</accession>
<dbReference type="Proteomes" id="UP001647436">
    <property type="component" value="Unassembled WGS sequence"/>
</dbReference>
<evidence type="ECO:0000313" key="1">
    <source>
        <dbReference type="EMBL" id="MBS3021639.1"/>
    </source>
</evidence>
<proteinExistence type="predicted"/>
<reference evidence="1 2" key="1">
    <citation type="submission" date="2020-03" db="EMBL/GenBank/DDBJ databases">
        <title>The role of nitrogen metabolism on polyethylene biodegradation.</title>
        <authorList>
            <person name="Peixoto J."/>
            <person name="Vizzotto C.S."/>
            <person name="Ramos A."/>
            <person name="Alves G."/>
            <person name="Steindorff A."/>
            <person name="Kruger R."/>
        </authorList>
    </citation>
    <scope>NUCLEOTIDE SEQUENCE [LARGE SCALE GENOMIC DNA]</scope>
    <source>
        <strain evidence="1 2">PE63</strain>
    </source>
</reference>
<name>A0ABS5LZ98_9BURK</name>
<gene>
    <name evidence="1" type="ORF">DJFAAGMI_04413</name>
</gene>
<organism evidence="1 2">
    <name type="scientific">Comamonas brasiliensis</name>
    <dbReference type="NCBI Taxonomy" id="1812482"/>
    <lineage>
        <taxon>Bacteria</taxon>
        <taxon>Pseudomonadati</taxon>
        <taxon>Pseudomonadota</taxon>
        <taxon>Betaproteobacteria</taxon>
        <taxon>Burkholderiales</taxon>
        <taxon>Comamonadaceae</taxon>
        <taxon>Comamonas</taxon>
    </lineage>
</organism>